<feature type="transmembrane region" description="Helical" evidence="11">
    <location>
        <begin position="604"/>
        <end position="627"/>
    </location>
</feature>
<reference evidence="15 16" key="1">
    <citation type="submission" date="2014-04" db="EMBL/GenBank/DDBJ databases">
        <authorList>
            <consortium name="DOE Joint Genome Institute"/>
            <person name="Kuo A."/>
            <person name="Kohler A."/>
            <person name="Nagy L.G."/>
            <person name="Floudas D."/>
            <person name="Copeland A."/>
            <person name="Barry K.W."/>
            <person name="Cichocki N."/>
            <person name="Veneault-Fourrey C."/>
            <person name="LaButti K."/>
            <person name="Lindquist E.A."/>
            <person name="Lipzen A."/>
            <person name="Lundell T."/>
            <person name="Morin E."/>
            <person name="Murat C."/>
            <person name="Sun H."/>
            <person name="Tunlid A."/>
            <person name="Henrissat B."/>
            <person name="Grigoriev I.V."/>
            <person name="Hibbett D.S."/>
            <person name="Martin F."/>
            <person name="Nordberg H.P."/>
            <person name="Cantor M.N."/>
            <person name="Hua S.X."/>
        </authorList>
    </citation>
    <scope>NUCLEOTIDE SEQUENCE [LARGE SCALE GENOMIC DNA]</scope>
    <source>
        <strain evidence="15 16">Foug A</strain>
    </source>
</reference>
<dbReference type="InParanoid" id="A0A0C3DF85"/>
<dbReference type="GO" id="GO:0005524">
    <property type="term" value="F:ATP binding"/>
    <property type="evidence" value="ECO:0007669"/>
    <property type="project" value="UniProtKB-KW"/>
</dbReference>
<dbReference type="OrthoDB" id="187738at2759"/>
<dbReference type="Pfam" id="PF10509">
    <property type="entry name" value="GalKase_gal_bdg"/>
    <property type="match status" value="1"/>
</dbReference>
<organism evidence="15 16">
    <name type="scientific">Scleroderma citrinum Foug A</name>
    <dbReference type="NCBI Taxonomy" id="1036808"/>
    <lineage>
        <taxon>Eukaryota</taxon>
        <taxon>Fungi</taxon>
        <taxon>Dikarya</taxon>
        <taxon>Basidiomycota</taxon>
        <taxon>Agaricomycotina</taxon>
        <taxon>Agaricomycetes</taxon>
        <taxon>Agaricomycetidae</taxon>
        <taxon>Boletales</taxon>
        <taxon>Sclerodermatineae</taxon>
        <taxon>Sclerodermataceae</taxon>
        <taxon>Scleroderma</taxon>
    </lineage>
</organism>
<keyword evidence="11" id="KW-0472">Membrane</keyword>
<keyword evidence="11" id="KW-0812">Transmembrane</keyword>
<dbReference type="EMBL" id="KN822074">
    <property type="protein sequence ID" value="KIM59380.1"/>
    <property type="molecule type" value="Genomic_DNA"/>
</dbReference>
<evidence type="ECO:0000256" key="5">
    <source>
        <dbReference type="ARBA" id="ARBA00022679"/>
    </source>
</evidence>
<evidence type="ECO:0000256" key="7">
    <source>
        <dbReference type="ARBA" id="ARBA00022777"/>
    </source>
</evidence>
<proteinExistence type="inferred from homology"/>
<dbReference type="PANTHER" id="PTHR10457">
    <property type="entry name" value="MEVALONATE KINASE/GALACTOKINASE"/>
    <property type="match status" value="1"/>
</dbReference>
<dbReference type="InterPro" id="IPR000705">
    <property type="entry name" value="Galactokinase"/>
</dbReference>
<comment type="pathway">
    <text evidence="1">Carbohydrate metabolism; galactose metabolism.</text>
</comment>
<dbReference type="GO" id="GO:0004335">
    <property type="term" value="F:galactokinase activity"/>
    <property type="evidence" value="ECO:0007669"/>
    <property type="project" value="UniProtKB-EC"/>
</dbReference>
<evidence type="ECO:0000256" key="6">
    <source>
        <dbReference type="ARBA" id="ARBA00022741"/>
    </source>
</evidence>
<comment type="similarity">
    <text evidence="2">Belongs to the GHMP kinase family. GalK subfamily.</text>
</comment>
<keyword evidence="11" id="KW-1133">Transmembrane helix</keyword>
<dbReference type="Proteomes" id="UP000053989">
    <property type="component" value="Unassembled WGS sequence"/>
</dbReference>
<dbReference type="EC" id="2.7.1.6" evidence="3"/>
<evidence type="ECO:0000256" key="11">
    <source>
        <dbReference type="SAM" id="Phobius"/>
    </source>
</evidence>
<dbReference type="Pfam" id="PF08544">
    <property type="entry name" value="GHMP_kinases_C"/>
    <property type="match status" value="1"/>
</dbReference>
<dbReference type="PRINTS" id="PR00959">
    <property type="entry name" value="MEVGALKINASE"/>
</dbReference>
<evidence type="ECO:0000259" key="14">
    <source>
        <dbReference type="Pfam" id="PF10509"/>
    </source>
</evidence>
<sequence length="648" mass="70814">MAASLAIPIYSSLEEVYCTLGTSLKHAERWDNLARRFNARFGELPAYIVRAPGRVNLIGEHIDYSLFGVIPTAIEHDILIACAPAPFSCLDGDTAPSPGTVVAENLHEEYEPRTFAPLLRHRNGEPEWDLQIDKKALRWDSYVKAGYYGVLNCYFPLGAQLATNPLASRSIPVPVNLMVTGAVPPGSGLSSSAAMVVSSTLAFLAVNGILTDPLRAPNKGKLVEMAVENERRVGVNSGGMDQAASVISQAGSALYVSFFPHLSAQAIPIPGTLPSSKHRETQSIDSTNTQVSRATFVIAHTLVSSPKALHAKTHYNLRVLESAVAARVLAHRLGLSISNSKGIGMGGNEERVSLRGVLDALIYREFGHSNEESDADVERLRKGLERMIREVECLRPIRGAEQPGKQPQSDEGQEQELGINLDTMIEWTGMGRERFEDVYLNWLEVETDLFQLYKRAKHCYEEALRVLQFRDICISTSPSNLQSDSGVVSPVVALAALMDASQESCSTLYECTCPEIDLLTKLAREAGAYGSRVTGAGWGGCTVSLVDESQVDAFIARLWETYPPYRDIIASKGREDADEILRAAVFATKPSSGVCGECCPFVSFAWMLFLLLCLLRPFFLSSILFIYAIHPVWGARGVVSCRVVVILT</sequence>
<dbReference type="InterPro" id="IPR013750">
    <property type="entry name" value="GHMP_kinase_C_dom"/>
</dbReference>
<dbReference type="GO" id="GO:0006012">
    <property type="term" value="P:galactose metabolic process"/>
    <property type="evidence" value="ECO:0007669"/>
    <property type="project" value="UniProtKB-UniPathway"/>
</dbReference>
<evidence type="ECO:0000256" key="1">
    <source>
        <dbReference type="ARBA" id="ARBA00004947"/>
    </source>
</evidence>
<dbReference type="HOGENOM" id="CLU_017814_6_2_1"/>
<dbReference type="FunCoup" id="A0A0C3DF85">
    <property type="interactions" value="314"/>
</dbReference>
<evidence type="ECO:0000256" key="2">
    <source>
        <dbReference type="ARBA" id="ARBA00006566"/>
    </source>
</evidence>
<dbReference type="GO" id="GO:0005829">
    <property type="term" value="C:cytosol"/>
    <property type="evidence" value="ECO:0007669"/>
    <property type="project" value="TreeGrafter"/>
</dbReference>
<dbReference type="InterPro" id="IPR014721">
    <property type="entry name" value="Ribsml_uS5_D2-typ_fold_subgr"/>
</dbReference>
<feature type="domain" description="Galactokinase N-terminal" evidence="14">
    <location>
        <begin position="36"/>
        <end position="84"/>
    </location>
</feature>
<dbReference type="InterPro" id="IPR006204">
    <property type="entry name" value="GHMP_kinase_N_dom"/>
</dbReference>
<dbReference type="NCBIfam" id="TIGR00131">
    <property type="entry name" value="gal_kin"/>
    <property type="match status" value="1"/>
</dbReference>
<dbReference type="AlphaFoldDB" id="A0A0C3DF85"/>
<evidence type="ECO:0000256" key="4">
    <source>
        <dbReference type="ARBA" id="ARBA00019487"/>
    </source>
</evidence>
<dbReference type="PRINTS" id="PR00473">
    <property type="entry name" value="GALCTOKINASE"/>
</dbReference>
<dbReference type="Gene3D" id="3.30.230.10">
    <property type="match status" value="1"/>
</dbReference>
<keyword evidence="5" id="KW-0808">Transferase</keyword>
<feature type="domain" description="GHMP kinase N-terminal" evidence="12">
    <location>
        <begin position="173"/>
        <end position="247"/>
    </location>
</feature>
<evidence type="ECO:0000256" key="9">
    <source>
        <dbReference type="ARBA" id="ARBA00029590"/>
    </source>
</evidence>
<feature type="domain" description="GHMP kinase C-terminal" evidence="13">
    <location>
        <begin position="494"/>
        <end position="560"/>
    </location>
</feature>
<dbReference type="InterPro" id="IPR019741">
    <property type="entry name" value="Galactokinase_CS"/>
</dbReference>
<dbReference type="Gene3D" id="1.20.1440.340">
    <property type="match status" value="1"/>
</dbReference>
<dbReference type="PROSITE" id="PS00106">
    <property type="entry name" value="GALACTOKINASE"/>
    <property type="match status" value="1"/>
</dbReference>
<gene>
    <name evidence="15" type="ORF">SCLCIDRAFT_126328</name>
</gene>
<reference evidence="16" key="2">
    <citation type="submission" date="2015-01" db="EMBL/GenBank/DDBJ databases">
        <title>Evolutionary Origins and Diversification of the Mycorrhizal Mutualists.</title>
        <authorList>
            <consortium name="DOE Joint Genome Institute"/>
            <consortium name="Mycorrhizal Genomics Consortium"/>
            <person name="Kohler A."/>
            <person name="Kuo A."/>
            <person name="Nagy L.G."/>
            <person name="Floudas D."/>
            <person name="Copeland A."/>
            <person name="Barry K.W."/>
            <person name="Cichocki N."/>
            <person name="Veneault-Fourrey C."/>
            <person name="LaButti K."/>
            <person name="Lindquist E.A."/>
            <person name="Lipzen A."/>
            <person name="Lundell T."/>
            <person name="Morin E."/>
            <person name="Murat C."/>
            <person name="Riley R."/>
            <person name="Ohm R."/>
            <person name="Sun H."/>
            <person name="Tunlid A."/>
            <person name="Henrissat B."/>
            <person name="Grigoriev I.V."/>
            <person name="Hibbett D.S."/>
            <person name="Martin F."/>
        </authorList>
    </citation>
    <scope>NUCLEOTIDE SEQUENCE [LARGE SCALE GENOMIC DNA]</scope>
    <source>
        <strain evidence="16">Foug A</strain>
    </source>
</reference>
<dbReference type="SUPFAM" id="SSF55060">
    <property type="entry name" value="GHMP Kinase, C-terminal domain"/>
    <property type="match status" value="1"/>
</dbReference>
<dbReference type="Pfam" id="PF00288">
    <property type="entry name" value="GHMP_kinases_N"/>
    <property type="match status" value="1"/>
</dbReference>
<keyword evidence="7" id="KW-0418">Kinase</keyword>
<dbReference type="InterPro" id="IPR020568">
    <property type="entry name" value="Ribosomal_Su5_D2-typ_SF"/>
</dbReference>
<evidence type="ECO:0000313" key="16">
    <source>
        <dbReference type="Proteomes" id="UP000053989"/>
    </source>
</evidence>
<dbReference type="STRING" id="1036808.A0A0C3DF85"/>
<evidence type="ECO:0000313" key="15">
    <source>
        <dbReference type="EMBL" id="KIM59380.1"/>
    </source>
</evidence>
<accession>A0A0C3DF85</accession>
<keyword evidence="6" id="KW-0547">Nucleotide-binding</keyword>
<name>A0A0C3DF85_9AGAM</name>
<dbReference type="InterPro" id="IPR036554">
    <property type="entry name" value="GHMP_kinase_C_sf"/>
</dbReference>
<keyword evidence="16" id="KW-1185">Reference proteome</keyword>
<dbReference type="PROSITE" id="PS00627">
    <property type="entry name" value="GHMP_KINASES_ATP"/>
    <property type="match status" value="1"/>
</dbReference>
<dbReference type="InterPro" id="IPR019539">
    <property type="entry name" value="GalKase_N"/>
</dbReference>
<dbReference type="PANTHER" id="PTHR10457:SF7">
    <property type="entry name" value="GALACTOKINASE-RELATED"/>
    <property type="match status" value="1"/>
</dbReference>
<dbReference type="InterPro" id="IPR006203">
    <property type="entry name" value="GHMP_knse_ATP-bd_CS"/>
</dbReference>
<evidence type="ECO:0000259" key="12">
    <source>
        <dbReference type="Pfam" id="PF00288"/>
    </source>
</evidence>
<dbReference type="UniPathway" id="UPA00214"/>
<dbReference type="SUPFAM" id="SSF54211">
    <property type="entry name" value="Ribosomal protein S5 domain 2-like"/>
    <property type="match status" value="1"/>
</dbReference>
<evidence type="ECO:0000256" key="3">
    <source>
        <dbReference type="ARBA" id="ARBA00012315"/>
    </source>
</evidence>
<evidence type="ECO:0000256" key="8">
    <source>
        <dbReference type="ARBA" id="ARBA00022840"/>
    </source>
</evidence>
<protein>
    <recommendedName>
        <fullName evidence="4">Galactokinase</fullName>
        <ecNumber evidence="3">2.7.1.6</ecNumber>
    </recommendedName>
    <alternativeName>
        <fullName evidence="9">Galactose kinase</fullName>
    </alternativeName>
</protein>
<comment type="catalytic activity">
    <reaction evidence="10">
        <text>alpha-D-galactose + ATP = alpha-D-galactose 1-phosphate + ADP + H(+)</text>
        <dbReference type="Rhea" id="RHEA:13553"/>
        <dbReference type="ChEBI" id="CHEBI:15378"/>
        <dbReference type="ChEBI" id="CHEBI:28061"/>
        <dbReference type="ChEBI" id="CHEBI:30616"/>
        <dbReference type="ChEBI" id="CHEBI:58336"/>
        <dbReference type="ChEBI" id="CHEBI:456216"/>
        <dbReference type="EC" id="2.7.1.6"/>
    </reaction>
    <physiologicalReaction direction="left-to-right" evidence="10">
        <dbReference type="Rhea" id="RHEA:13554"/>
    </physiologicalReaction>
</comment>
<evidence type="ECO:0000256" key="10">
    <source>
        <dbReference type="ARBA" id="ARBA00049538"/>
    </source>
</evidence>
<keyword evidence="8" id="KW-0067">ATP-binding</keyword>
<evidence type="ECO:0000259" key="13">
    <source>
        <dbReference type="Pfam" id="PF08544"/>
    </source>
</evidence>